<gene>
    <name evidence="19" type="ORF">NP233_g2276</name>
</gene>
<organism evidence="19 20">
    <name type="scientific">Leucocoprinus birnbaumii</name>
    <dbReference type="NCBI Taxonomy" id="56174"/>
    <lineage>
        <taxon>Eukaryota</taxon>
        <taxon>Fungi</taxon>
        <taxon>Dikarya</taxon>
        <taxon>Basidiomycota</taxon>
        <taxon>Agaricomycotina</taxon>
        <taxon>Agaricomycetes</taxon>
        <taxon>Agaricomycetidae</taxon>
        <taxon>Agaricales</taxon>
        <taxon>Agaricineae</taxon>
        <taxon>Agaricaceae</taxon>
        <taxon>Leucocoprinus</taxon>
    </lineage>
</organism>
<dbReference type="PROSITE" id="PS50181">
    <property type="entry name" value="FBOX"/>
    <property type="match status" value="1"/>
</dbReference>
<dbReference type="PANTHER" id="PTHR23342:SF4">
    <property type="entry name" value="AMINO-ACID ACETYLTRANSFERASE, MITOCHONDRIAL"/>
    <property type="match status" value="1"/>
</dbReference>
<dbReference type="GO" id="GO:0004042">
    <property type="term" value="F:L-glutamate N-acetyltransferase activity"/>
    <property type="evidence" value="ECO:0007669"/>
    <property type="project" value="TreeGrafter"/>
</dbReference>
<feature type="region of interest" description="Disordered" evidence="16">
    <location>
        <begin position="770"/>
        <end position="809"/>
    </location>
</feature>
<reference evidence="19" key="1">
    <citation type="submission" date="2022-07" db="EMBL/GenBank/DDBJ databases">
        <title>Genome Sequence of Leucocoprinus birnbaumii.</title>
        <authorList>
            <person name="Buettner E."/>
        </authorList>
    </citation>
    <scope>NUCLEOTIDE SEQUENCE</scope>
    <source>
        <strain evidence="19">VT141</strain>
    </source>
</reference>
<dbReference type="Gene3D" id="1.20.1280.50">
    <property type="match status" value="1"/>
</dbReference>
<dbReference type="GO" id="GO:0006526">
    <property type="term" value="P:L-arginine biosynthetic process"/>
    <property type="evidence" value="ECO:0007669"/>
    <property type="project" value="TreeGrafter"/>
</dbReference>
<comment type="caution">
    <text evidence="19">The sequence shown here is derived from an EMBL/GenBank/DDBJ whole genome shotgun (WGS) entry which is preliminary data.</text>
</comment>
<evidence type="ECO:0000256" key="4">
    <source>
        <dbReference type="ARBA" id="ARBA00008694"/>
    </source>
</evidence>
<keyword evidence="10" id="KW-0496">Mitochondrion</keyword>
<evidence type="ECO:0000256" key="16">
    <source>
        <dbReference type="SAM" id="MobiDB-lite"/>
    </source>
</evidence>
<keyword evidence="8" id="KW-0808">Transferase</keyword>
<keyword evidence="20" id="KW-1185">Reference proteome</keyword>
<dbReference type="Proteomes" id="UP001213000">
    <property type="component" value="Unassembled WGS sequence"/>
</dbReference>
<dbReference type="GO" id="GO:0006592">
    <property type="term" value="P:ornithine biosynthetic process"/>
    <property type="evidence" value="ECO:0007669"/>
    <property type="project" value="TreeGrafter"/>
</dbReference>
<feature type="region of interest" description="Disordered" evidence="16">
    <location>
        <begin position="1"/>
        <end position="37"/>
    </location>
</feature>
<comment type="function">
    <text evidence="1">N-acetylglutamate synthase involved in arginine biosynthesis.</text>
</comment>
<feature type="region of interest" description="Disordered" evidence="16">
    <location>
        <begin position="929"/>
        <end position="949"/>
    </location>
</feature>
<evidence type="ECO:0000256" key="2">
    <source>
        <dbReference type="ARBA" id="ARBA00004173"/>
    </source>
</evidence>
<dbReference type="Pfam" id="PF04768">
    <property type="entry name" value="NAT"/>
    <property type="match status" value="2"/>
</dbReference>
<dbReference type="EMBL" id="JANIEX010000095">
    <property type="protein sequence ID" value="KAJ3573659.1"/>
    <property type="molecule type" value="Genomic_DNA"/>
</dbReference>
<feature type="compositionally biased region" description="Low complexity" evidence="16">
    <location>
        <begin position="786"/>
        <end position="806"/>
    </location>
</feature>
<comment type="pathway">
    <text evidence="3">Amino-acid biosynthesis; L-arginine biosynthesis; N(2)-acetyl-L-ornithine from L-glutamate: step 1/4.</text>
</comment>
<dbReference type="InterPro" id="IPR001810">
    <property type="entry name" value="F-box_dom"/>
</dbReference>
<dbReference type="InterPro" id="IPR036393">
    <property type="entry name" value="AceGlu_kinase-like_sf"/>
</dbReference>
<evidence type="ECO:0000256" key="13">
    <source>
        <dbReference type="ARBA" id="ARBA00030346"/>
    </source>
</evidence>
<dbReference type="InterPro" id="IPR006855">
    <property type="entry name" value="Vertebrate-like_GNAT_dom"/>
</dbReference>
<dbReference type="PROSITE" id="PS51731">
    <property type="entry name" value="GNAT_NAGS"/>
    <property type="match status" value="1"/>
</dbReference>
<evidence type="ECO:0000256" key="14">
    <source>
        <dbReference type="ARBA" id="ARBA00033251"/>
    </source>
</evidence>
<comment type="subcellular location">
    <subcellularLocation>
        <location evidence="2">Mitochondrion</location>
    </subcellularLocation>
</comment>
<dbReference type="PANTHER" id="PTHR23342">
    <property type="entry name" value="N-ACETYLGLUTAMATE SYNTHASE"/>
    <property type="match status" value="1"/>
</dbReference>
<evidence type="ECO:0000256" key="1">
    <source>
        <dbReference type="ARBA" id="ARBA00002294"/>
    </source>
</evidence>
<dbReference type="Pfam" id="PF00646">
    <property type="entry name" value="F-box"/>
    <property type="match status" value="1"/>
</dbReference>
<comment type="catalytic activity">
    <reaction evidence="15">
        <text>L-glutamate + acetyl-CoA = N-acetyl-L-glutamate + CoA + H(+)</text>
        <dbReference type="Rhea" id="RHEA:24292"/>
        <dbReference type="ChEBI" id="CHEBI:15378"/>
        <dbReference type="ChEBI" id="CHEBI:29985"/>
        <dbReference type="ChEBI" id="CHEBI:44337"/>
        <dbReference type="ChEBI" id="CHEBI:57287"/>
        <dbReference type="ChEBI" id="CHEBI:57288"/>
        <dbReference type="EC" id="2.3.1.1"/>
    </reaction>
</comment>
<evidence type="ECO:0000256" key="3">
    <source>
        <dbReference type="ARBA" id="ARBA00004925"/>
    </source>
</evidence>
<accession>A0AAD5W1M3</accession>
<evidence type="ECO:0000256" key="10">
    <source>
        <dbReference type="ARBA" id="ARBA00023128"/>
    </source>
</evidence>
<evidence type="ECO:0000256" key="6">
    <source>
        <dbReference type="ARBA" id="ARBA00018802"/>
    </source>
</evidence>
<dbReference type="Gene3D" id="3.40.1160.10">
    <property type="entry name" value="Acetylglutamate kinase-like"/>
    <property type="match status" value="1"/>
</dbReference>
<dbReference type="GO" id="GO:0005759">
    <property type="term" value="C:mitochondrial matrix"/>
    <property type="evidence" value="ECO:0007669"/>
    <property type="project" value="TreeGrafter"/>
</dbReference>
<protein>
    <recommendedName>
        <fullName evidence="6">Amino-acid acetyltransferase, mitochondrial</fullName>
        <ecNumber evidence="5">2.3.1.1</ecNumber>
    </recommendedName>
    <alternativeName>
        <fullName evidence="12">Arginine-requiring protein 2</fullName>
    </alternativeName>
    <alternativeName>
        <fullName evidence="13">Glutamate N-acetyltransferase</fullName>
    </alternativeName>
    <alternativeName>
        <fullName evidence="14">N-acetylglutamate synthase</fullName>
    </alternativeName>
</protein>
<evidence type="ECO:0000256" key="9">
    <source>
        <dbReference type="ARBA" id="ARBA00022946"/>
    </source>
</evidence>
<evidence type="ECO:0000256" key="5">
    <source>
        <dbReference type="ARBA" id="ARBA00012697"/>
    </source>
</evidence>
<evidence type="ECO:0000256" key="11">
    <source>
        <dbReference type="ARBA" id="ARBA00023315"/>
    </source>
</evidence>
<keyword evidence="11" id="KW-0012">Acyltransferase</keyword>
<evidence type="ECO:0000313" key="20">
    <source>
        <dbReference type="Proteomes" id="UP001213000"/>
    </source>
</evidence>
<dbReference type="EC" id="2.3.1.1" evidence="5"/>
<dbReference type="SUPFAM" id="SSF81383">
    <property type="entry name" value="F-box domain"/>
    <property type="match status" value="1"/>
</dbReference>
<keyword evidence="9" id="KW-0809">Transit peptide</keyword>
<sequence>MLPSIGSQLSFPTSTTTPEDGQEAERSPSTTALPRSFDQTTLTEELDMWTLSSLPLLSLPPELIDRILCNLDLRSLLKCKQVCKKLKERIEHAKSIQYIMELEICGQELNPNNDWSALDSSKCLQQYRSTWETLGWMEHKTDPIKVPMKSGGLWELYGGVLGQTDEDGRFHFMKLPSPIRHIQEETWNILPDIPSTEIRDFGIDPGQDLLVWITAPNPSSPKLSLHLRTLKKAEQHPLARHGVIYHNQPTEDGRWHYLIKIMQDYIGLWAFYRPPGIADSTHSRTYFSVWNWKEDTLLLNIETPDTQSFAFVSDSHVVLADRYVGPFRPDGIEDTEAYLTLIDFKAEGPTEKTLKEVINAVKLCYPIRANVASYNNFDISSEPSPGWAPGWNDRAPFYTAKENRIFTVTITARVDSRDLAFSHFIPLPVFRECLDKLKASGKRLELQWAEWAPSRTRLFRSVAPASEVWVCFAFGSRCVTGSFRKTEPGSNEFHYRANVYDFNQLSIRKDLQEGKESNIIQKATTLKGRHTMWQEIVETSLPYRAITKTLLSPVWPSVMAMMCTADHIVVVNNASILPACFLDDLYVQRRVERARSVVRVICCGVGTPREIRETLRGSLRVYEIYDGRVMSWDAVHEGRVRRVLYEGYELFARLWKVMNQKLWVEPIAFISTETQTQVSLAHACTPSPISSPLKSSSPLPAMISRSLSPRGVVAATPHNTQRSHTFKAFYATIRSLRQPLSSTPPEGEEPPPSENDFIMSILRANPSRRDAKSYYQSFGGPRPQQKPKLSPAPKPLASSSANEEIVIPPPPEPIESTAKSISKATVEPPKPSPIIASILNPVIRRTALVKVQGPFTDVQLDSICRGLVYLEKLGLVSVIVVELDDQPRGEQDERTVIVEETMRIVNTLEKQGARARPVVGAVVRLGPKPGDEEALDSSDFIPPESHTNPSDLTPIRSALRAGEFPVIAPFALDSFLRSVRVDANDVIAGLARGMVEAAALDKSRENTEDGFPEFSDEVDLTPLRLMIINREGGVPSYARSGYPHLLINLTSEYDHILETFENKWRYTRPTSLSNLALARTCLHYMPPTSSAIMVSHKSPSALIGNLITNKPAVSSSLPHALLQGNRKLTPHTPTLLRKGLPIQVFRSIAEIDKAKLNHLLEQSFDRELDEEAFYKRLDETLDFVIVAGDYAGAAIVTNEPDPLSPDEPISYLDKFAVLPSHQGDGTVDFLWVALHDETYGLGHPFSANPNGGRGGVGEGRDLVWRSRANNPVNKWYFERSTGHVRLGSWVLFWCDGEKRLKIEEGRRGSAGLSYVEEWEKGRLGRWTDVVMKVPSSWK</sequence>
<evidence type="ECO:0000313" key="19">
    <source>
        <dbReference type="EMBL" id="KAJ3573659.1"/>
    </source>
</evidence>
<evidence type="ECO:0000256" key="7">
    <source>
        <dbReference type="ARBA" id="ARBA00022605"/>
    </source>
</evidence>
<evidence type="ECO:0000259" key="17">
    <source>
        <dbReference type="PROSITE" id="PS50181"/>
    </source>
</evidence>
<evidence type="ECO:0000256" key="12">
    <source>
        <dbReference type="ARBA" id="ARBA00030322"/>
    </source>
</evidence>
<dbReference type="InterPro" id="IPR036047">
    <property type="entry name" value="F-box-like_dom_sf"/>
</dbReference>
<evidence type="ECO:0000256" key="8">
    <source>
        <dbReference type="ARBA" id="ARBA00022679"/>
    </source>
</evidence>
<name>A0AAD5W1M3_9AGAR</name>
<keyword evidence="7" id="KW-0028">Amino-acid biosynthesis</keyword>
<proteinExistence type="inferred from homology"/>
<feature type="domain" description="F-box" evidence="17">
    <location>
        <begin position="53"/>
        <end position="99"/>
    </location>
</feature>
<dbReference type="CDD" id="cd09917">
    <property type="entry name" value="F-box_SF"/>
    <property type="match status" value="1"/>
</dbReference>
<comment type="similarity">
    <text evidence="4">Belongs to the acetyltransferase family.</text>
</comment>
<evidence type="ECO:0000256" key="15">
    <source>
        <dbReference type="ARBA" id="ARBA00048372"/>
    </source>
</evidence>
<dbReference type="FunFam" id="3.40.630.30:FF:000070">
    <property type="entry name" value="Acetylglutamate kinase"/>
    <property type="match status" value="1"/>
</dbReference>
<feature type="domain" description="N-acetyltransferase" evidence="18">
    <location>
        <begin position="1140"/>
        <end position="1317"/>
    </location>
</feature>
<dbReference type="Gene3D" id="3.40.630.30">
    <property type="match status" value="1"/>
</dbReference>
<dbReference type="SMART" id="SM00256">
    <property type="entry name" value="FBOX"/>
    <property type="match status" value="1"/>
</dbReference>
<evidence type="ECO:0000259" key="18">
    <source>
        <dbReference type="PROSITE" id="PS51731"/>
    </source>
</evidence>
<feature type="compositionally biased region" description="Polar residues" evidence="16">
    <location>
        <begin position="27"/>
        <end position="37"/>
    </location>
</feature>
<feature type="compositionally biased region" description="Polar residues" evidence="16">
    <location>
        <begin position="1"/>
        <end position="19"/>
    </location>
</feature>